<dbReference type="Pfam" id="PF01636">
    <property type="entry name" value="APH"/>
    <property type="match status" value="1"/>
</dbReference>
<proteinExistence type="predicted"/>
<dbReference type="Gene3D" id="3.90.1200.10">
    <property type="match status" value="1"/>
</dbReference>
<dbReference type="InterPro" id="IPR011009">
    <property type="entry name" value="Kinase-like_dom_sf"/>
</dbReference>
<keyword evidence="3" id="KW-1185">Reference proteome</keyword>
<dbReference type="PANTHER" id="PTHR21310">
    <property type="entry name" value="AMINOGLYCOSIDE PHOSPHOTRANSFERASE-RELATED-RELATED"/>
    <property type="match status" value="1"/>
</dbReference>
<dbReference type="EMBL" id="MU853769">
    <property type="protein sequence ID" value="KAK3943052.1"/>
    <property type="molecule type" value="Genomic_DNA"/>
</dbReference>
<dbReference type="AlphaFoldDB" id="A0AAN6S6L8"/>
<evidence type="ECO:0000259" key="1">
    <source>
        <dbReference type="Pfam" id="PF01636"/>
    </source>
</evidence>
<gene>
    <name evidence="2" type="ORF">QBC46DRAFT_378825</name>
</gene>
<dbReference type="Proteomes" id="UP001303473">
    <property type="component" value="Unassembled WGS sequence"/>
</dbReference>
<feature type="domain" description="Aminoglycoside phosphotransferase" evidence="1">
    <location>
        <begin position="99"/>
        <end position="284"/>
    </location>
</feature>
<organism evidence="2 3">
    <name type="scientific">Diplogelasinospora grovesii</name>
    <dbReference type="NCBI Taxonomy" id="303347"/>
    <lineage>
        <taxon>Eukaryota</taxon>
        <taxon>Fungi</taxon>
        <taxon>Dikarya</taxon>
        <taxon>Ascomycota</taxon>
        <taxon>Pezizomycotina</taxon>
        <taxon>Sordariomycetes</taxon>
        <taxon>Sordariomycetidae</taxon>
        <taxon>Sordariales</taxon>
        <taxon>Diplogelasinosporaceae</taxon>
        <taxon>Diplogelasinospora</taxon>
    </lineage>
</organism>
<sequence length="411" mass="46470">MSQTMEPTKKRPSERWTSYEDWDYNGMKERLEGFMASLKKTALVEHAEQLLESPVSMSESFSAGQHWCCFELVASNGRLVIARVRLPKHPDSNVDENAEEDLIRSEVATMKFLQNHVMTVPVPTLYASELPGSPRAVAAGAAYMLIEGFHGNSLQDANHDMYNLPAKTQERIITQNGCRDGSSRHSPDRRSSYRGAVRVVMGLLRAVADARFGQAIQKNADSSNKFATLGPFLFRTIVHTTALFKDDRKPFHFSHMDMGMQNLLVDDDFEILAVIDWEMAQSAPWEVIHYPMPFPLISSDEETAAILQDPSHLAHRNVSRQVAARKMYRDKFKEAEEAYPLPVSIAEILDGSGSRIYGVAEKIGVWKGREEELTYELVRLAYGLVGPEADQHLERLEAEMRQYLESMISRS</sequence>
<dbReference type="PANTHER" id="PTHR21310:SF15">
    <property type="entry name" value="AMINOGLYCOSIDE PHOSPHOTRANSFERASE DOMAIN-CONTAINING PROTEIN"/>
    <property type="match status" value="1"/>
</dbReference>
<dbReference type="InterPro" id="IPR002575">
    <property type="entry name" value="Aminoglycoside_PTrfase"/>
</dbReference>
<comment type="caution">
    <text evidence="2">The sequence shown here is derived from an EMBL/GenBank/DDBJ whole genome shotgun (WGS) entry which is preliminary data.</text>
</comment>
<protein>
    <recommendedName>
        <fullName evidence="1">Aminoglycoside phosphotransferase domain-containing protein</fullName>
    </recommendedName>
</protein>
<dbReference type="InterPro" id="IPR051678">
    <property type="entry name" value="AGP_Transferase"/>
</dbReference>
<evidence type="ECO:0000313" key="2">
    <source>
        <dbReference type="EMBL" id="KAK3943052.1"/>
    </source>
</evidence>
<dbReference type="SUPFAM" id="SSF56112">
    <property type="entry name" value="Protein kinase-like (PK-like)"/>
    <property type="match status" value="1"/>
</dbReference>
<accession>A0AAN6S6L8</accession>
<reference evidence="3" key="1">
    <citation type="journal article" date="2023" name="Mol. Phylogenet. Evol.">
        <title>Genome-scale phylogeny and comparative genomics of the fungal order Sordariales.</title>
        <authorList>
            <person name="Hensen N."/>
            <person name="Bonometti L."/>
            <person name="Westerberg I."/>
            <person name="Brannstrom I.O."/>
            <person name="Guillou S."/>
            <person name="Cros-Aarteil S."/>
            <person name="Calhoun S."/>
            <person name="Haridas S."/>
            <person name="Kuo A."/>
            <person name="Mondo S."/>
            <person name="Pangilinan J."/>
            <person name="Riley R."/>
            <person name="LaButti K."/>
            <person name="Andreopoulos B."/>
            <person name="Lipzen A."/>
            <person name="Chen C."/>
            <person name="Yan M."/>
            <person name="Daum C."/>
            <person name="Ng V."/>
            <person name="Clum A."/>
            <person name="Steindorff A."/>
            <person name="Ohm R.A."/>
            <person name="Martin F."/>
            <person name="Silar P."/>
            <person name="Natvig D.O."/>
            <person name="Lalanne C."/>
            <person name="Gautier V."/>
            <person name="Ament-Velasquez S.L."/>
            <person name="Kruys A."/>
            <person name="Hutchinson M.I."/>
            <person name="Powell A.J."/>
            <person name="Barry K."/>
            <person name="Miller A.N."/>
            <person name="Grigoriev I.V."/>
            <person name="Debuchy R."/>
            <person name="Gladieux P."/>
            <person name="Hiltunen Thoren M."/>
            <person name="Johannesson H."/>
        </authorList>
    </citation>
    <scope>NUCLEOTIDE SEQUENCE [LARGE SCALE GENOMIC DNA]</scope>
    <source>
        <strain evidence="3">CBS 340.73</strain>
    </source>
</reference>
<evidence type="ECO:0000313" key="3">
    <source>
        <dbReference type="Proteomes" id="UP001303473"/>
    </source>
</evidence>
<name>A0AAN6S6L8_9PEZI</name>